<keyword evidence="4 8" id="KW-0378">Hydrolase</keyword>
<accession>A0A3D9L7G1</accession>
<evidence type="ECO:0000256" key="3">
    <source>
        <dbReference type="ARBA" id="ARBA00022763"/>
    </source>
</evidence>
<protein>
    <recommendedName>
        <fullName evidence="8">Abasic site processing protein</fullName>
        <ecNumber evidence="8">3.4.-.-</ecNumber>
    </recommendedName>
</protein>
<dbReference type="EC" id="3.4.-.-" evidence="8"/>
<reference evidence="9 10" key="1">
    <citation type="submission" date="2018-07" db="EMBL/GenBank/DDBJ databases">
        <title>Genomic Encyclopedia of Type Strains, Phase IV (KMG-IV): sequencing the most valuable type-strain genomes for metagenomic binning, comparative biology and taxonomic classification.</title>
        <authorList>
            <person name="Goeker M."/>
        </authorList>
    </citation>
    <scope>NUCLEOTIDE SEQUENCE [LARGE SCALE GENOMIC DNA]</scope>
    <source>
        <strain evidence="9 10">DSM 4134</strain>
    </source>
</reference>
<evidence type="ECO:0000256" key="4">
    <source>
        <dbReference type="ARBA" id="ARBA00022801"/>
    </source>
</evidence>
<dbReference type="GO" id="GO:0008233">
    <property type="term" value="F:peptidase activity"/>
    <property type="evidence" value="ECO:0007669"/>
    <property type="project" value="UniProtKB-KW"/>
</dbReference>
<keyword evidence="10" id="KW-1185">Reference proteome</keyword>
<dbReference type="GO" id="GO:0106300">
    <property type="term" value="P:protein-DNA covalent cross-linking repair"/>
    <property type="evidence" value="ECO:0007669"/>
    <property type="project" value="InterPro"/>
</dbReference>
<evidence type="ECO:0000256" key="6">
    <source>
        <dbReference type="ARBA" id="ARBA00023125"/>
    </source>
</evidence>
<comment type="similarity">
    <text evidence="1 8">Belongs to the SOS response-associated peptidase family.</text>
</comment>
<keyword evidence="6" id="KW-0238">DNA-binding</keyword>
<evidence type="ECO:0000256" key="8">
    <source>
        <dbReference type="RuleBase" id="RU364100"/>
    </source>
</evidence>
<keyword evidence="2 8" id="KW-0645">Protease</keyword>
<dbReference type="OrthoDB" id="9782620at2"/>
<dbReference type="RefSeq" id="WP_115867141.1">
    <property type="nucleotide sequence ID" value="NZ_QREG01000004.1"/>
</dbReference>
<organism evidence="9 10">
    <name type="scientific">Marinoscillum furvescens DSM 4134</name>
    <dbReference type="NCBI Taxonomy" id="1122208"/>
    <lineage>
        <taxon>Bacteria</taxon>
        <taxon>Pseudomonadati</taxon>
        <taxon>Bacteroidota</taxon>
        <taxon>Cytophagia</taxon>
        <taxon>Cytophagales</taxon>
        <taxon>Reichenbachiellaceae</taxon>
        <taxon>Marinoscillum</taxon>
    </lineage>
</organism>
<dbReference type="GO" id="GO:0006508">
    <property type="term" value="P:proteolysis"/>
    <property type="evidence" value="ECO:0007669"/>
    <property type="project" value="UniProtKB-KW"/>
</dbReference>
<keyword evidence="7" id="KW-0456">Lyase</keyword>
<name>A0A3D9L7G1_MARFU</name>
<gene>
    <name evidence="9" type="ORF">C7460_10470</name>
</gene>
<evidence type="ECO:0000256" key="7">
    <source>
        <dbReference type="ARBA" id="ARBA00023239"/>
    </source>
</evidence>
<evidence type="ECO:0000313" key="9">
    <source>
        <dbReference type="EMBL" id="REE01051.1"/>
    </source>
</evidence>
<comment type="caution">
    <text evidence="9">The sequence shown here is derived from an EMBL/GenBank/DDBJ whole genome shotgun (WGS) entry which is preliminary data.</text>
</comment>
<dbReference type="Gene3D" id="3.90.1680.10">
    <property type="entry name" value="SOS response associated peptidase-like"/>
    <property type="match status" value="1"/>
</dbReference>
<dbReference type="Pfam" id="PF02586">
    <property type="entry name" value="SRAP"/>
    <property type="match status" value="1"/>
</dbReference>
<dbReference type="Proteomes" id="UP000256779">
    <property type="component" value="Unassembled WGS sequence"/>
</dbReference>
<evidence type="ECO:0000313" key="10">
    <source>
        <dbReference type="Proteomes" id="UP000256779"/>
    </source>
</evidence>
<dbReference type="GO" id="GO:0003697">
    <property type="term" value="F:single-stranded DNA binding"/>
    <property type="evidence" value="ECO:0007669"/>
    <property type="project" value="InterPro"/>
</dbReference>
<dbReference type="EMBL" id="QREG01000004">
    <property type="protein sequence ID" value="REE01051.1"/>
    <property type="molecule type" value="Genomic_DNA"/>
</dbReference>
<dbReference type="PANTHER" id="PTHR13604:SF0">
    <property type="entry name" value="ABASIC SITE PROCESSING PROTEIN HMCES"/>
    <property type="match status" value="1"/>
</dbReference>
<dbReference type="PANTHER" id="PTHR13604">
    <property type="entry name" value="DC12-RELATED"/>
    <property type="match status" value="1"/>
</dbReference>
<dbReference type="SUPFAM" id="SSF143081">
    <property type="entry name" value="BB1717-like"/>
    <property type="match status" value="1"/>
</dbReference>
<evidence type="ECO:0000256" key="5">
    <source>
        <dbReference type="ARBA" id="ARBA00023124"/>
    </source>
</evidence>
<dbReference type="InterPro" id="IPR036590">
    <property type="entry name" value="SRAP-like"/>
</dbReference>
<dbReference type="AlphaFoldDB" id="A0A3D9L7G1"/>
<dbReference type="InterPro" id="IPR003738">
    <property type="entry name" value="SRAP"/>
</dbReference>
<evidence type="ECO:0000256" key="1">
    <source>
        <dbReference type="ARBA" id="ARBA00008136"/>
    </source>
</evidence>
<dbReference type="GO" id="GO:0016829">
    <property type="term" value="F:lyase activity"/>
    <property type="evidence" value="ECO:0007669"/>
    <property type="project" value="UniProtKB-KW"/>
</dbReference>
<keyword evidence="3" id="KW-0227">DNA damage</keyword>
<sequence length="283" mass="33214">MCYDVRYLTQKKKKYADHIGKDATEIDKLERQLEEFTLGPVYHTTAFEHWRMPVVTSDKPTDFQFYHWGLIPHFVKDTEQYFGKYASRYLNCRIETLFDEKMYNAKLNRDLDNPFYKSALERRCVVVLDGYYDWHWQGKNSYNFHILLKSEEPMLIAGIWRTWQSKTEDITRDTVGLVTTDANPLCRRVHNKPKASEGPRQLAILDQESAEAWLEPDLTADQLKKNVRVFPETELKAFPVKKLFHQSGRKRISLNDPECIQEASFPELQFGKEATNGSQGSLF</sequence>
<evidence type="ECO:0000256" key="2">
    <source>
        <dbReference type="ARBA" id="ARBA00022670"/>
    </source>
</evidence>
<proteinExistence type="inferred from homology"/>
<keyword evidence="5" id="KW-0190">Covalent protein-DNA linkage</keyword>